<dbReference type="Gene3D" id="3.40.50.150">
    <property type="entry name" value="Vaccinia Virus protein VP39"/>
    <property type="match status" value="1"/>
</dbReference>
<evidence type="ECO:0000259" key="1">
    <source>
        <dbReference type="Pfam" id="PF05430"/>
    </source>
</evidence>
<organism evidence="2 3">
    <name type="scientific">Francisella philomiragia</name>
    <dbReference type="NCBI Taxonomy" id="28110"/>
    <lineage>
        <taxon>Bacteria</taxon>
        <taxon>Pseudomonadati</taxon>
        <taxon>Pseudomonadota</taxon>
        <taxon>Gammaproteobacteria</taxon>
        <taxon>Thiotrichales</taxon>
        <taxon>Francisellaceae</taxon>
        <taxon>Francisella</taxon>
    </lineage>
</organism>
<dbReference type="GO" id="GO:0016645">
    <property type="term" value="F:oxidoreductase activity, acting on the CH-NH group of donors"/>
    <property type="evidence" value="ECO:0007669"/>
    <property type="project" value="InterPro"/>
</dbReference>
<reference evidence="2 3" key="1">
    <citation type="submission" date="2014-04" db="EMBL/GenBank/DDBJ databases">
        <authorList>
            <person name="Bishop-Lilly K.A."/>
            <person name="Broomall S.M."/>
            <person name="Chain P.S."/>
            <person name="Chertkov O."/>
            <person name="Coyne S.R."/>
            <person name="Daligault H.E."/>
            <person name="Davenport K.W."/>
            <person name="Erkkila T."/>
            <person name="Frey K.G."/>
            <person name="Gibbons H.S."/>
            <person name="Gu W."/>
            <person name="Jaissle J."/>
            <person name="Johnson S.L."/>
            <person name="Koroleva G.I."/>
            <person name="Ladner J.T."/>
            <person name="Lo C.-C."/>
            <person name="Minogue T.D."/>
            <person name="Munk C."/>
            <person name="Palacios G.F."/>
            <person name="Redden C.L."/>
            <person name="Rosenzweig C.N."/>
            <person name="Scholz M.B."/>
            <person name="Teshima H."/>
            <person name="Xu Y."/>
        </authorList>
    </citation>
    <scope>NUCLEOTIDE SEQUENCE [LARGE SCALE GENOMIC DNA]</scope>
    <source>
        <strain evidence="2 3">FAJ</strain>
    </source>
</reference>
<dbReference type="GO" id="GO:0032259">
    <property type="term" value="P:methylation"/>
    <property type="evidence" value="ECO:0007669"/>
    <property type="project" value="UniProtKB-KW"/>
</dbReference>
<dbReference type="PANTHER" id="PTHR39963:SF1">
    <property type="entry name" value="MNMC-LIKE METHYLTRANSFERASE DOMAIN-CONTAINING PROTEIN"/>
    <property type="match status" value="1"/>
</dbReference>
<dbReference type="InterPro" id="IPR047785">
    <property type="entry name" value="tRNA_MNMC2"/>
</dbReference>
<dbReference type="InterPro" id="IPR008471">
    <property type="entry name" value="MnmC-like_methylTransf"/>
</dbReference>
<gene>
    <name evidence="2" type="ORF">DR78_335</name>
</gene>
<dbReference type="InterPro" id="IPR029063">
    <property type="entry name" value="SAM-dependent_MTases_sf"/>
</dbReference>
<dbReference type="RefSeq" id="WP_035736513.1">
    <property type="nucleotide sequence ID" value="NZ_JACTRV010000007.1"/>
</dbReference>
<dbReference type="NCBIfam" id="NF033855">
    <property type="entry name" value="tRNA_MNMC2"/>
    <property type="match status" value="1"/>
</dbReference>
<dbReference type="GO" id="GO:0004808">
    <property type="term" value="F:tRNA (5-methylaminomethyl-2-thiouridylate)(34)-methyltransferase activity"/>
    <property type="evidence" value="ECO:0007669"/>
    <property type="project" value="InterPro"/>
</dbReference>
<feature type="domain" description="MnmC-like methyltransferase" evidence="1">
    <location>
        <begin position="128"/>
        <end position="224"/>
    </location>
</feature>
<dbReference type="PANTHER" id="PTHR39963">
    <property type="entry name" value="SLL0983 PROTEIN"/>
    <property type="match status" value="1"/>
</dbReference>
<sequence>MYTKIIWQDNTPKSELFDDFYFSSISGIDESAYNYLEHNFLKQRFRKLADYQIFRVCETGFGSGLNFVLTMNLWENLAPNNAKLEYISFEKYPISPCDLKEIFTALNGITGHEKLLSVYDPKPGLNIYKFNNVILKLIIDDARYISNYDLGKVDTWFLDGFSPAKNTSIWDESFFANMMKLSKNQSSFATFTSASKIRKLLQKYGFKVNKDTGFGKKREMMYGTFIN</sequence>
<dbReference type="AlphaFoldDB" id="A0AAW3DAZ9"/>
<accession>A0AAW3DAZ9</accession>
<protein>
    <submittedName>
        <fullName evidence="2">S-adenosyl-L-methionine-dependent methyltransferase family protein</fullName>
    </submittedName>
</protein>
<dbReference type="EMBL" id="JOUE01000006">
    <property type="protein sequence ID" value="KFJ42502.1"/>
    <property type="molecule type" value="Genomic_DNA"/>
</dbReference>
<name>A0AAW3DAZ9_9GAMM</name>
<dbReference type="Proteomes" id="UP000029117">
    <property type="component" value="Unassembled WGS sequence"/>
</dbReference>
<dbReference type="Pfam" id="PF05430">
    <property type="entry name" value="Methyltransf_30"/>
    <property type="match status" value="1"/>
</dbReference>
<proteinExistence type="predicted"/>
<evidence type="ECO:0000313" key="2">
    <source>
        <dbReference type="EMBL" id="KFJ42502.1"/>
    </source>
</evidence>
<comment type="caution">
    <text evidence="2">The sequence shown here is derived from an EMBL/GenBank/DDBJ whole genome shotgun (WGS) entry which is preliminary data.</text>
</comment>
<evidence type="ECO:0000313" key="3">
    <source>
        <dbReference type="Proteomes" id="UP000029117"/>
    </source>
</evidence>
<keyword evidence="2" id="KW-0489">Methyltransferase</keyword>
<keyword evidence="2" id="KW-0808">Transferase</keyword>